<protein>
    <submittedName>
        <fullName evidence="2">Acyl carrier protein</fullName>
    </submittedName>
</protein>
<comment type="caution">
    <text evidence="2">The sequence shown here is derived from an EMBL/GenBank/DDBJ whole genome shotgun (WGS) entry which is preliminary data.</text>
</comment>
<evidence type="ECO:0000313" key="2">
    <source>
        <dbReference type="EMBL" id="MFC7182253.1"/>
    </source>
</evidence>
<dbReference type="Gene3D" id="1.10.1200.10">
    <property type="entry name" value="ACP-like"/>
    <property type="match status" value="1"/>
</dbReference>
<accession>A0ABW2FY89</accession>
<dbReference type="SUPFAM" id="SSF47336">
    <property type="entry name" value="ACP-like"/>
    <property type="match status" value="1"/>
</dbReference>
<dbReference type="InterPro" id="IPR036736">
    <property type="entry name" value="ACP-like_sf"/>
</dbReference>
<evidence type="ECO:0000259" key="1">
    <source>
        <dbReference type="PROSITE" id="PS50075"/>
    </source>
</evidence>
<proteinExistence type="predicted"/>
<evidence type="ECO:0000313" key="3">
    <source>
        <dbReference type="Proteomes" id="UP001596435"/>
    </source>
</evidence>
<feature type="domain" description="Carrier" evidence="1">
    <location>
        <begin position="6"/>
        <end position="83"/>
    </location>
</feature>
<organism evidence="2 3">
    <name type="scientific">Kitasatospora paranensis</name>
    <dbReference type="NCBI Taxonomy" id="258053"/>
    <lineage>
        <taxon>Bacteria</taxon>
        <taxon>Bacillati</taxon>
        <taxon>Actinomycetota</taxon>
        <taxon>Actinomycetes</taxon>
        <taxon>Kitasatosporales</taxon>
        <taxon>Streptomycetaceae</taxon>
        <taxon>Kitasatospora</taxon>
    </lineage>
</organism>
<dbReference type="EMBL" id="JBHTAJ010000043">
    <property type="protein sequence ID" value="MFC7182253.1"/>
    <property type="molecule type" value="Genomic_DNA"/>
</dbReference>
<reference evidence="3" key="1">
    <citation type="journal article" date="2019" name="Int. J. Syst. Evol. Microbiol.">
        <title>The Global Catalogue of Microorganisms (GCM) 10K type strain sequencing project: providing services to taxonomists for standard genome sequencing and annotation.</title>
        <authorList>
            <consortium name="The Broad Institute Genomics Platform"/>
            <consortium name="The Broad Institute Genome Sequencing Center for Infectious Disease"/>
            <person name="Wu L."/>
            <person name="Ma J."/>
        </authorList>
    </citation>
    <scope>NUCLEOTIDE SEQUENCE [LARGE SCALE GENOMIC DNA]</scope>
    <source>
        <strain evidence="3">CGMCC 1.12859</strain>
    </source>
</reference>
<gene>
    <name evidence="2" type="ORF">ACFQMG_22150</name>
</gene>
<dbReference type="RefSeq" id="WP_345704770.1">
    <property type="nucleotide sequence ID" value="NZ_BAABKV010000001.1"/>
</dbReference>
<sequence>MADTDLTTTDALREALEAVLKKDLPELTPQLRLFSDLALDSTSVIELLMALEDTLGLQIDPDELTPDVFETVGALTAYIDSCLSADLPAGHGPVR</sequence>
<dbReference type="PROSITE" id="PS50075">
    <property type="entry name" value="CARRIER"/>
    <property type="match status" value="1"/>
</dbReference>
<keyword evidence="3" id="KW-1185">Reference proteome</keyword>
<dbReference type="InterPro" id="IPR009081">
    <property type="entry name" value="PP-bd_ACP"/>
</dbReference>
<name>A0ABW2FY89_9ACTN</name>
<dbReference type="Proteomes" id="UP001596435">
    <property type="component" value="Unassembled WGS sequence"/>
</dbReference>
<dbReference type="Pfam" id="PF00550">
    <property type="entry name" value="PP-binding"/>
    <property type="match status" value="1"/>
</dbReference>